<dbReference type="Pfam" id="PF03704">
    <property type="entry name" value="BTAD"/>
    <property type="match status" value="1"/>
</dbReference>
<evidence type="ECO:0000313" key="4">
    <source>
        <dbReference type="Proteomes" id="UP000053199"/>
    </source>
</evidence>
<proteinExistence type="predicted"/>
<dbReference type="InterPro" id="IPR005158">
    <property type="entry name" value="BTAD"/>
</dbReference>
<dbReference type="EMBL" id="LNQM01000005">
    <property type="protein sequence ID" value="KSU75484.1"/>
    <property type="molecule type" value="Genomic_DNA"/>
</dbReference>
<dbReference type="GO" id="GO:0006355">
    <property type="term" value="P:regulation of DNA-templated transcription"/>
    <property type="evidence" value="ECO:0007669"/>
    <property type="project" value="InterPro"/>
</dbReference>
<gene>
    <name evidence="3" type="ORF">AS031_13055</name>
</gene>
<sequence length="283" mass="30623">MSSASLPLPGGLPLPDTQGPPGREAAQARLYLLNGFSLFLAGDRVRLPLHAQRVLAFLALARQDGVTCSRDAVVGRLWADSTVEHANGSLRTALWRIRSAWAGLVAAGRNELALGPEVSVDLQSCRDQAGRLLSRDMDLAAGDIDCSTLTGELLPAWDEDWLLVERERLRQLQLHALEALAVRLRKLGRYPEAIDAALRAVAIEPLRESVHAVLIDVCFDEGNVAAAHGYLRQYRALLQAELGLEPSPQILARFRTPATGEVRAPARAQPLQAAPSLRPAPAV</sequence>
<evidence type="ECO:0000259" key="2">
    <source>
        <dbReference type="SMART" id="SM01043"/>
    </source>
</evidence>
<dbReference type="Proteomes" id="UP000053199">
    <property type="component" value="Unassembled WGS sequence"/>
</dbReference>
<feature type="domain" description="Bacterial transcriptional activator" evidence="2">
    <location>
        <begin position="120"/>
        <end position="258"/>
    </location>
</feature>
<protein>
    <recommendedName>
        <fullName evidence="2">Bacterial transcriptional activator domain-containing protein</fullName>
    </recommendedName>
</protein>
<dbReference type="RefSeq" id="WP_058268595.1">
    <property type="nucleotide sequence ID" value="NZ_FMAZ01000005.1"/>
</dbReference>
<name>A0A0V8IL13_9MICC</name>
<dbReference type="PANTHER" id="PTHR35807">
    <property type="entry name" value="TRANSCRIPTIONAL REGULATOR REDD-RELATED"/>
    <property type="match status" value="1"/>
</dbReference>
<dbReference type="AlphaFoldDB" id="A0A0V8IL13"/>
<dbReference type="SMART" id="SM01043">
    <property type="entry name" value="BTAD"/>
    <property type="match status" value="1"/>
</dbReference>
<evidence type="ECO:0000313" key="3">
    <source>
        <dbReference type="EMBL" id="KSU75484.1"/>
    </source>
</evidence>
<feature type="region of interest" description="Disordered" evidence="1">
    <location>
        <begin position="261"/>
        <end position="283"/>
    </location>
</feature>
<keyword evidence="4" id="KW-1185">Reference proteome</keyword>
<dbReference type="InterPro" id="IPR016032">
    <property type="entry name" value="Sig_transdc_resp-reg_C-effctor"/>
</dbReference>
<dbReference type="OrthoDB" id="5509004at2"/>
<dbReference type="InterPro" id="IPR051677">
    <property type="entry name" value="AfsR-DnrI-RedD_regulator"/>
</dbReference>
<dbReference type="SUPFAM" id="SSF46894">
    <property type="entry name" value="C-terminal effector domain of the bipartite response regulators"/>
    <property type="match status" value="1"/>
</dbReference>
<dbReference type="STRING" id="993070.AS031_13055"/>
<accession>A0A0V8IL13</accession>
<dbReference type="InterPro" id="IPR011990">
    <property type="entry name" value="TPR-like_helical_dom_sf"/>
</dbReference>
<dbReference type="GO" id="GO:0003677">
    <property type="term" value="F:DNA binding"/>
    <property type="evidence" value="ECO:0007669"/>
    <property type="project" value="InterPro"/>
</dbReference>
<dbReference type="SUPFAM" id="SSF48452">
    <property type="entry name" value="TPR-like"/>
    <property type="match status" value="1"/>
</dbReference>
<comment type="caution">
    <text evidence="3">The sequence shown here is derived from an EMBL/GenBank/DDBJ whole genome shotgun (WGS) entry which is preliminary data.</text>
</comment>
<feature type="compositionally biased region" description="Low complexity" evidence="1">
    <location>
        <begin position="263"/>
        <end position="275"/>
    </location>
</feature>
<organism evidence="3 4">
    <name type="scientific">Pseudarthrobacter enclensis</name>
    <dbReference type="NCBI Taxonomy" id="993070"/>
    <lineage>
        <taxon>Bacteria</taxon>
        <taxon>Bacillati</taxon>
        <taxon>Actinomycetota</taxon>
        <taxon>Actinomycetes</taxon>
        <taxon>Micrococcales</taxon>
        <taxon>Micrococcaceae</taxon>
        <taxon>Pseudarthrobacter</taxon>
    </lineage>
</organism>
<reference evidence="3 4" key="1">
    <citation type="journal article" date="2014" name="Arch. Microbiol.">
        <title>Arthrobacter enclensis sp. nov., isolated from sediment sample.</title>
        <authorList>
            <person name="Dastager S.G."/>
            <person name="Liu Q."/>
            <person name="Tang S.K."/>
            <person name="Krishnamurthi S."/>
            <person name="Lee J.C."/>
            <person name="Li W.J."/>
        </authorList>
    </citation>
    <scope>NUCLEOTIDE SEQUENCE [LARGE SCALE GENOMIC DNA]</scope>
    <source>
        <strain evidence="3 4">NIO-1008</strain>
    </source>
</reference>
<evidence type="ECO:0000256" key="1">
    <source>
        <dbReference type="SAM" id="MobiDB-lite"/>
    </source>
</evidence>
<feature type="compositionally biased region" description="Low complexity" evidence="1">
    <location>
        <begin position="1"/>
        <end position="22"/>
    </location>
</feature>
<feature type="region of interest" description="Disordered" evidence="1">
    <location>
        <begin position="1"/>
        <end position="23"/>
    </location>
</feature>
<dbReference type="Gene3D" id="1.25.40.10">
    <property type="entry name" value="Tetratricopeptide repeat domain"/>
    <property type="match status" value="1"/>
</dbReference>